<dbReference type="SUPFAM" id="SSF117130">
    <property type="entry name" value="CsrA-like"/>
    <property type="match status" value="1"/>
</dbReference>
<dbReference type="AlphaFoldDB" id="A0A101E3D6"/>
<gene>
    <name evidence="6 7" type="primary">csrA</name>
    <name evidence="7" type="ORF">DEA61_00650</name>
</gene>
<organism evidence="7 8">
    <name type="scientific">Caldanaerobacter subterraneus</name>
    <dbReference type="NCBI Taxonomy" id="911092"/>
    <lineage>
        <taxon>Bacteria</taxon>
        <taxon>Bacillati</taxon>
        <taxon>Bacillota</taxon>
        <taxon>Clostridia</taxon>
        <taxon>Thermoanaerobacterales</taxon>
        <taxon>Thermoanaerobacteraceae</taxon>
        <taxon>Caldanaerobacter</taxon>
    </lineage>
</organism>
<dbReference type="InterPro" id="IPR036107">
    <property type="entry name" value="CsrA_sf"/>
</dbReference>
<dbReference type="PANTHER" id="PTHR34984">
    <property type="entry name" value="CARBON STORAGE REGULATOR"/>
    <property type="match status" value="1"/>
</dbReference>
<dbReference type="Gene3D" id="2.60.40.4380">
    <property type="entry name" value="Translational regulator CsrA"/>
    <property type="match status" value="1"/>
</dbReference>
<comment type="subunit">
    <text evidence="6">Homodimer; the beta-strands of each monomer intercalate to form a hydrophobic core, while the alpha-helices form wings that extend away from the core.</text>
</comment>
<accession>A0A101E3D6</accession>
<evidence type="ECO:0000256" key="6">
    <source>
        <dbReference type="HAMAP-Rule" id="MF_00167"/>
    </source>
</evidence>
<evidence type="ECO:0000256" key="3">
    <source>
        <dbReference type="ARBA" id="ARBA00022795"/>
    </source>
</evidence>
<dbReference type="GO" id="GO:0005829">
    <property type="term" value="C:cytosol"/>
    <property type="evidence" value="ECO:0007669"/>
    <property type="project" value="TreeGrafter"/>
</dbReference>
<keyword evidence="1 6" id="KW-0963">Cytoplasm</keyword>
<dbReference type="EMBL" id="DOLB01000017">
    <property type="protein sequence ID" value="HBT48392.1"/>
    <property type="molecule type" value="Genomic_DNA"/>
</dbReference>
<keyword evidence="3 6" id="KW-1005">Bacterial flagellum biogenesis</keyword>
<name>A0A101E3D6_9THEO</name>
<dbReference type="NCBIfam" id="TIGR00202">
    <property type="entry name" value="csrA"/>
    <property type="match status" value="1"/>
</dbReference>
<comment type="similarity">
    <text evidence="6">Belongs to the CsrA/RsmA family.</text>
</comment>
<dbReference type="GO" id="GO:0044781">
    <property type="term" value="P:bacterial-type flagellum organization"/>
    <property type="evidence" value="ECO:0007669"/>
    <property type="project" value="UniProtKB-KW"/>
</dbReference>
<comment type="caution">
    <text evidence="7">The sequence shown here is derived from an EMBL/GenBank/DDBJ whole genome shotgun (WGS) entry which is preliminary data.</text>
</comment>
<keyword evidence="2 6" id="KW-0678">Repressor</keyword>
<comment type="subcellular location">
    <subcellularLocation>
        <location evidence="6">Cytoplasm</location>
    </subcellularLocation>
</comment>
<sequence>MLILTRKVGQSIIIGEDVEVKIVSIEEGKVKLGITAPKEVTVLRKELIEVMDENIKAASVSKEAVKEIEKFIKKR</sequence>
<dbReference type="GO" id="GO:0006402">
    <property type="term" value="P:mRNA catabolic process"/>
    <property type="evidence" value="ECO:0007669"/>
    <property type="project" value="InterPro"/>
</dbReference>
<dbReference type="HAMAP" id="MF_00167">
    <property type="entry name" value="CsrA"/>
    <property type="match status" value="1"/>
</dbReference>
<evidence type="ECO:0000256" key="4">
    <source>
        <dbReference type="ARBA" id="ARBA00022845"/>
    </source>
</evidence>
<comment type="function">
    <text evidence="6">A translational regulator that binds mRNA to regulate translation initiation and/or mRNA stability. Usually binds in the 5'-UTR at or near the Shine-Dalgarno sequence preventing ribosome-binding, thus repressing translation. Its main target seems to be the major flagellin gene, while its function is anatagonized by FliW.</text>
</comment>
<dbReference type="GO" id="GO:0045947">
    <property type="term" value="P:negative regulation of translational initiation"/>
    <property type="evidence" value="ECO:0007669"/>
    <property type="project" value="UniProtKB-UniRule"/>
</dbReference>
<reference evidence="7 8" key="1">
    <citation type="journal article" date="2018" name="Nat. Biotechnol.">
        <title>A standardized bacterial taxonomy based on genome phylogeny substantially revises the tree of life.</title>
        <authorList>
            <person name="Parks D.H."/>
            <person name="Chuvochina M."/>
            <person name="Waite D.W."/>
            <person name="Rinke C."/>
            <person name="Skarshewski A."/>
            <person name="Chaumeil P.A."/>
            <person name="Hugenholtz P."/>
        </authorList>
    </citation>
    <scope>NUCLEOTIDE SEQUENCE [LARGE SCALE GENOMIC DNA]</scope>
    <source>
        <strain evidence="7">UBA12544</strain>
    </source>
</reference>
<evidence type="ECO:0000313" key="7">
    <source>
        <dbReference type="EMBL" id="HBT48392.1"/>
    </source>
</evidence>
<evidence type="ECO:0000256" key="1">
    <source>
        <dbReference type="ARBA" id="ARBA00022490"/>
    </source>
</evidence>
<keyword evidence="5 6" id="KW-0694">RNA-binding</keyword>
<dbReference type="Proteomes" id="UP000264445">
    <property type="component" value="Unassembled WGS sequence"/>
</dbReference>
<proteinExistence type="inferred from homology"/>
<keyword evidence="4 6" id="KW-0810">Translation regulation</keyword>
<dbReference type="Pfam" id="PF02599">
    <property type="entry name" value="CsrA"/>
    <property type="match status" value="1"/>
</dbReference>
<evidence type="ECO:0000256" key="5">
    <source>
        <dbReference type="ARBA" id="ARBA00022884"/>
    </source>
</evidence>
<dbReference type="GO" id="GO:0006109">
    <property type="term" value="P:regulation of carbohydrate metabolic process"/>
    <property type="evidence" value="ECO:0007669"/>
    <property type="project" value="InterPro"/>
</dbReference>
<dbReference type="InterPro" id="IPR003751">
    <property type="entry name" value="CsrA"/>
</dbReference>
<evidence type="ECO:0000256" key="2">
    <source>
        <dbReference type="ARBA" id="ARBA00022491"/>
    </source>
</evidence>
<dbReference type="PANTHER" id="PTHR34984:SF1">
    <property type="entry name" value="CARBON STORAGE REGULATOR"/>
    <property type="match status" value="1"/>
</dbReference>
<protein>
    <recommendedName>
        <fullName evidence="6">Translational regulator CsrA</fullName>
    </recommendedName>
</protein>
<dbReference type="GO" id="GO:0048027">
    <property type="term" value="F:mRNA 5'-UTR binding"/>
    <property type="evidence" value="ECO:0007669"/>
    <property type="project" value="UniProtKB-UniRule"/>
</dbReference>
<dbReference type="FunFam" id="2.60.40.4380:FF:000002">
    <property type="entry name" value="Translational regulator CsrA"/>
    <property type="match status" value="1"/>
</dbReference>
<evidence type="ECO:0000313" key="8">
    <source>
        <dbReference type="Proteomes" id="UP000264445"/>
    </source>
</evidence>
<dbReference type="GO" id="GO:1902208">
    <property type="term" value="P:regulation of bacterial-type flagellum assembly"/>
    <property type="evidence" value="ECO:0007669"/>
    <property type="project" value="UniProtKB-UniRule"/>
</dbReference>
<dbReference type="RefSeq" id="WP_278428511.1">
    <property type="nucleotide sequence ID" value="NZ_DOLB01000017.1"/>
</dbReference>